<name>A0A5Q0HEP3_SACSY</name>
<evidence type="ECO:0000256" key="2">
    <source>
        <dbReference type="ARBA" id="ARBA00023002"/>
    </source>
</evidence>
<evidence type="ECO:0000256" key="1">
    <source>
        <dbReference type="ARBA" id="ARBA00006056"/>
    </source>
</evidence>
<dbReference type="InterPro" id="IPR043144">
    <property type="entry name" value="Mal/L-sulf/L-lact_DH-like_ah"/>
</dbReference>
<dbReference type="KEGG" id="ssyi:EKG83_16900"/>
<gene>
    <name evidence="4" type="ORF">EKG83_16900</name>
</gene>
<dbReference type="InterPro" id="IPR003767">
    <property type="entry name" value="Malate/L-lactate_DH-like"/>
</dbReference>
<protein>
    <recommendedName>
        <fullName evidence="6">Ldh family oxidoreductase</fullName>
    </recommendedName>
</protein>
<dbReference type="SUPFAM" id="SSF89733">
    <property type="entry name" value="L-sulfolactate dehydrogenase-like"/>
    <property type="match status" value="1"/>
</dbReference>
<organism evidence="4 5">
    <name type="scientific">Saccharothrix syringae</name>
    <name type="common">Nocardiopsis syringae</name>
    <dbReference type="NCBI Taxonomy" id="103733"/>
    <lineage>
        <taxon>Bacteria</taxon>
        <taxon>Bacillati</taxon>
        <taxon>Actinomycetota</taxon>
        <taxon>Actinomycetes</taxon>
        <taxon>Pseudonocardiales</taxon>
        <taxon>Pseudonocardiaceae</taxon>
        <taxon>Saccharothrix</taxon>
    </lineage>
</organism>
<accession>A0A5Q0HEP3</accession>
<reference evidence="5" key="1">
    <citation type="journal article" date="2021" name="Curr. Microbiol.">
        <title>Complete genome of nocamycin-producing strain Saccharothrix syringae NRRL B-16468 reveals the biosynthetic potential for secondary metabolites.</title>
        <authorList>
            <person name="Mo X."/>
            <person name="Yang S."/>
        </authorList>
    </citation>
    <scope>NUCLEOTIDE SEQUENCE [LARGE SCALE GENOMIC DNA]</scope>
    <source>
        <strain evidence="5">ATCC 51364 / DSM 43886 / JCM 6844 / KCTC 9398 / NBRC 14523 / NRRL B-16468 / INA 2240</strain>
    </source>
</reference>
<evidence type="ECO:0000256" key="3">
    <source>
        <dbReference type="SAM" id="MobiDB-lite"/>
    </source>
</evidence>
<dbReference type="PANTHER" id="PTHR11091">
    <property type="entry name" value="OXIDOREDUCTASE-RELATED"/>
    <property type="match status" value="1"/>
</dbReference>
<dbReference type="InterPro" id="IPR036111">
    <property type="entry name" value="Mal/L-sulfo/L-lacto_DH-like_sf"/>
</dbReference>
<dbReference type="AlphaFoldDB" id="A0A5Q0HEP3"/>
<comment type="similarity">
    <text evidence="1">Belongs to the LDH2/MDH2 oxidoreductase family.</text>
</comment>
<dbReference type="Proteomes" id="UP000325787">
    <property type="component" value="Chromosome"/>
</dbReference>
<feature type="compositionally biased region" description="Low complexity" evidence="3">
    <location>
        <begin position="66"/>
        <end position="78"/>
    </location>
</feature>
<dbReference type="OrthoDB" id="924592at2"/>
<dbReference type="Pfam" id="PF02615">
    <property type="entry name" value="Ldh_2"/>
    <property type="match status" value="1"/>
</dbReference>
<evidence type="ECO:0000313" key="5">
    <source>
        <dbReference type="Proteomes" id="UP000325787"/>
    </source>
</evidence>
<dbReference type="EMBL" id="CP034550">
    <property type="protein sequence ID" value="QFZ24293.1"/>
    <property type="molecule type" value="Genomic_DNA"/>
</dbReference>
<dbReference type="Gene3D" id="1.10.1530.10">
    <property type="match status" value="1"/>
</dbReference>
<evidence type="ECO:0000313" key="4">
    <source>
        <dbReference type="EMBL" id="QFZ24293.1"/>
    </source>
</evidence>
<dbReference type="InterPro" id="IPR043143">
    <property type="entry name" value="Mal/L-sulf/L-lact_DH-like_NADP"/>
</dbReference>
<proteinExistence type="inferred from homology"/>
<feature type="region of interest" description="Disordered" evidence="3">
    <location>
        <begin position="1"/>
        <end position="97"/>
    </location>
</feature>
<keyword evidence="2" id="KW-0560">Oxidoreductase</keyword>
<dbReference type="Gene3D" id="3.30.1370.60">
    <property type="entry name" value="Hypothetical oxidoreductase yiak, domain 2"/>
    <property type="match status" value="1"/>
</dbReference>
<dbReference type="PANTHER" id="PTHR11091:SF0">
    <property type="entry name" value="MALATE DEHYDROGENASE"/>
    <property type="match status" value="1"/>
</dbReference>
<feature type="compositionally biased region" description="Basic residues" evidence="3">
    <location>
        <begin position="82"/>
        <end position="94"/>
    </location>
</feature>
<feature type="compositionally biased region" description="Low complexity" evidence="3">
    <location>
        <begin position="28"/>
        <end position="38"/>
    </location>
</feature>
<dbReference type="GO" id="GO:0016491">
    <property type="term" value="F:oxidoreductase activity"/>
    <property type="evidence" value="ECO:0007669"/>
    <property type="project" value="UniProtKB-KW"/>
</dbReference>
<sequence>MHPRAAAHPRAVPQRGRVPRGQADEPARLGQPAAAAGRPAGGRVGEGVHRAAVPPLRQGRDRGVRGDVPQGRRAPQGADRGRPRRRQRGARRAGQRVTQAFGGPVVERVRWPATTALDWAAGVFRALGADEETASAVALALVAADLAGHASHGVRLVATYAHQVSVGELVASARPRVIGRDGGHTSLSGGFGLGAGTMRHAVACAAEDARRHGFATVGLSDLGHVGRLGLYVSQLSAQGLIGILTCGSAFVPSERVVAPLGGVERVFDTNPWAFGFPAEGGDVVIDMSTSARSYNAVAALAASGGRLPEGVGQDRHGRPCPDPAEVLRSGSLLPAGGAVGYGLALATACLAALGDGPRAGGVAGGFLVAIDVARRRPVEPYRRHVGEVADALRASAPRSPDLPVRVPGGRGALVRSPAEVSGLIPVDEYVVEQLEETCQRLGLPPVPEPC</sequence>
<evidence type="ECO:0008006" key="6">
    <source>
        <dbReference type="Google" id="ProtNLM"/>
    </source>
</evidence>
<keyword evidence="5" id="KW-1185">Reference proteome</keyword>